<dbReference type="NCBIfam" id="NF038353">
    <property type="entry name" value="FxLYD_dom"/>
    <property type="match status" value="1"/>
</dbReference>
<comment type="caution">
    <text evidence="2">The sequence shown here is derived from an EMBL/GenBank/DDBJ whole genome shotgun (WGS) entry which is preliminary data.</text>
</comment>
<sequence length="148" mass="16807">MSKKITDQDGNVYIQKKPIYKRVWFIVLAAIVLILIIQQTTDNKKKDVEVKNSTQETQKAKYEVSEINIEKDSFSSYVTGVLKNNTDKEKSYVQITIPAYDANGNKVGDALANVNDLKPNSTWKFKAMYIGSEKNVTFKTEELKVSGF</sequence>
<keyword evidence="1" id="KW-1133">Transmembrane helix</keyword>
<dbReference type="InterPro" id="IPR047676">
    <property type="entry name" value="FxLYD_dom"/>
</dbReference>
<dbReference type="RefSeq" id="WP_060914297.1">
    <property type="nucleotide sequence ID" value="NZ_KQ959965.1"/>
</dbReference>
<gene>
    <name evidence="2" type="ORF">HMPREF3186_01164</name>
</gene>
<organism evidence="2 3">
    <name type="scientific">Gemella haemolysans</name>
    <dbReference type="NCBI Taxonomy" id="1379"/>
    <lineage>
        <taxon>Bacteria</taxon>
        <taxon>Bacillati</taxon>
        <taxon>Bacillota</taxon>
        <taxon>Bacilli</taxon>
        <taxon>Bacillales</taxon>
        <taxon>Gemellaceae</taxon>
        <taxon>Gemella</taxon>
    </lineage>
</organism>
<protein>
    <recommendedName>
        <fullName evidence="4">DUF3426 domain-containing protein</fullName>
    </recommendedName>
</protein>
<keyword evidence="1" id="KW-0812">Transmembrane</keyword>
<evidence type="ECO:0000313" key="2">
    <source>
        <dbReference type="EMBL" id="KXB59346.1"/>
    </source>
</evidence>
<feature type="transmembrane region" description="Helical" evidence="1">
    <location>
        <begin position="19"/>
        <end position="37"/>
    </location>
</feature>
<dbReference type="AlphaFoldDB" id="A0A133ZV91"/>
<proteinExistence type="predicted"/>
<name>A0A133ZV91_9BACL</name>
<reference evidence="3" key="1">
    <citation type="submission" date="2016-01" db="EMBL/GenBank/DDBJ databases">
        <authorList>
            <person name="Mitreva M."/>
            <person name="Pepin K.H."/>
            <person name="Mihindukulasuriya K.A."/>
            <person name="Fulton R."/>
            <person name="Fronick C."/>
            <person name="O'Laughlin M."/>
            <person name="Miner T."/>
            <person name="Herter B."/>
            <person name="Rosa B.A."/>
            <person name="Cordes M."/>
            <person name="Tomlinson C."/>
            <person name="Wollam A."/>
            <person name="Palsikar V.B."/>
            <person name="Mardis E.R."/>
            <person name="Wilson R.K."/>
        </authorList>
    </citation>
    <scope>NUCLEOTIDE SEQUENCE [LARGE SCALE GENOMIC DNA]</scope>
    <source>
        <strain evidence="3">DNF01167</strain>
    </source>
</reference>
<evidence type="ECO:0000313" key="3">
    <source>
        <dbReference type="Proteomes" id="UP000070355"/>
    </source>
</evidence>
<accession>A0A133ZV91</accession>
<dbReference type="EMBL" id="LSDC01000076">
    <property type="protein sequence ID" value="KXB59346.1"/>
    <property type="molecule type" value="Genomic_DNA"/>
</dbReference>
<evidence type="ECO:0008006" key="4">
    <source>
        <dbReference type="Google" id="ProtNLM"/>
    </source>
</evidence>
<dbReference type="PATRIC" id="fig|1379.3.peg.1143"/>
<evidence type="ECO:0000256" key="1">
    <source>
        <dbReference type="SAM" id="Phobius"/>
    </source>
</evidence>
<dbReference type="Proteomes" id="UP000070355">
    <property type="component" value="Unassembled WGS sequence"/>
</dbReference>
<keyword evidence="1" id="KW-0472">Membrane</keyword>
<dbReference type="OrthoDB" id="2831362at2"/>